<evidence type="ECO:0000313" key="2">
    <source>
        <dbReference type="EMBL" id="SNY80673.1"/>
    </source>
</evidence>
<evidence type="ECO:0000313" key="3">
    <source>
        <dbReference type="Proteomes" id="UP000219565"/>
    </source>
</evidence>
<organism evidence="2 3">
    <name type="scientific">Nocardia amikacinitolerans</name>
    <dbReference type="NCBI Taxonomy" id="756689"/>
    <lineage>
        <taxon>Bacteria</taxon>
        <taxon>Bacillati</taxon>
        <taxon>Actinomycetota</taxon>
        <taxon>Actinomycetes</taxon>
        <taxon>Mycobacteriales</taxon>
        <taxon>Nocardiaceae</taxon>
        <taxon>Nocardia</taxon>
    </lineage>
</organism>
<evidence type="ECO:0000259" key="1">
    <source>
        <dbReference type="Pfam" id="PF12146"/>
    </source>
</evidence>
<dbReference type="Gene3D" id="3.40.50.1820">
    <property type="entry name" value="alpha/beta hydrolase"/>
    <property type="match status" value="2"/>
</dbReference>
<accession>A0A285L879</accession>
<feature type="domain" description="Serine aminopeptidase S33" evidence="1">
    <location>
        <begin position="35"/>
        <end position="127"/>
    </location>
</feature>
<sequence length="255" mass="27481">MVKSPEMQKVWHYQCMLYFDGTRGRLHYRRWTVDHPAAVAILLPGIGQHSGHYHRFARYLRSIDVEVWGLDTAGHGLSEGDPAHPGTLAELVADATRLVDLARVELPDTPLVLMGHSLGAVTVLGMLGAAVPDASTATDLNAVEANFPTVPSIDPGTLSGLVLSAVPRRALGSGLPGAPGTPLPSDLPILAVHGTEDRRAPIDAMRVWTARHEWVDLREYADAGHDLLHEPVRARVGVDIADWMQGVVVGLARHA</sequence>
<proteinExistence type="predicted"/>
<dbReference type="Pfam" id="PF12146">
    <property type="entry name" value="Hydrolase_4"/>
    <property type="match status" value="1"/>
</dbReference>
<dbReference type="AlphaFoldDB" id="A0A285L879"/>
<keyword evidence="2" id="KW-0378">Hydrolase</keyword>
<dbReference type="InterPro" id="IPR051044">
    <property type="entry name" value="MAG_DAG_Lipase"/>
</dbReference>
<dbReference type="SUPFAM" id="SSF53474">
    <property type="entry name" value="alpha/beta-Hydrolases"/>
    <property type="match status" value="1"/>
</dbReference>
<keyword evidence="3" id="KW-1185">Reference proteome</keyword>
<dbReference type="Proteomes" id="UP000219565">
    <property type="component" value="Unassembled WGS sequence"/>
</dbReference>
<name>A0A285L879_9NOCA</name>
<protein>
    <submittedName>
        <fullName evidence="2">Serine aminopeptidase, S33</fullName>
    </submittedName>
</protein>
<dbReference type="InterPro" id="IPR029058">
    <property type="entry name" value="AB_hydrolase_fold"/>
</dbReference>
<keyword evidence="2" id="KW-0645">Protease</keyword>
<dbReference type="STRING" id="1379680.GCA_001612615_04757"/>
<dbReference type="PANTHER" id="PTHR11614">
    <property type="entry name" value="PHOSPHOLIPASE-RELATED"/>
    <property type="match status" value="1"/>
</dbReference>
<gene>
    <name evidence="2" type="ORF">SAMN04244553_2245</name>
</gene>
<reference evidence="3" key="1">
    <citation type="submission" date="2017-09" db="EMBL/GenBank/DDBJ databases">
        <authorList>
            <person name="Varghese N."/>
            <person name="Submissions S."/>
        </authorList>
    </citation>
    <scope>NUCLEOTIDE SEQUENCE [LARGE SCALE GENOMIC DNA]</scope>
    <source>
        <strain evidence="3">DSM 45537</strain>
    </source>
</reference>
<dbReference type="EMBL" id="OBEG01000002">
    <property type="protein sequence ID" value="SNY80673.1"/>
    <property type="molecule type" value="Genomic_DNA"/>
</dbReference>
<keyword evidence="2" id="KW-0031">Aminopeptidase</keyword>
<dbReference type="GO" id="GO:0004177">
    <property type="term" value="F:aminopeptidase activity"/>
    <property type="evidence" value="ECO:0007669"/>
    <property type="project" value="UniProtKB-KW"/>
</dbReference>
<dbReference type="InterPro" id="IPR022742">
    <property type="entry name" value="Hydrolase_4"/>
</dbReference>